<protein>
    <recommendedName>
        <fullName evidence="2">Transglutaminase-like domain-containing protein</fullName>
    </recommendedName>
</protein>
<feature type="transmembrane region" description="Helical" evidence="1">
    <location>
        <begin position="16"/>
        <end position="34"/>
    </location>
</feature>
<feature type="transmembrane region" description="Helical" evidence="1">
    <location>
        <begin position="40"/>
        <end position="57"/>
    </location>
</feature>
<keyword evidence="1" id="KW-0812">Transmembrane</keyword>
<dbReference type="Pfam" id="PF11992">
    <property type="entry name" value="TgpA_N"/>
    <property type="match status" value="1"/>
</dbReference>
<dbReference type="STRING" id="61595.SAMN05421644_13123"/>
<feature type="transmembrane region" description="Helical" evidence="1">
    <location>
        <begin position="133"/>
        <end position="151"/>
    </location>
</feature>
<reference evidence="4" key="1">
    <citation type="submission" date="2016-10" db="EMBL/GenBank/DDBJ databases">
        <authorList>
            <person name="Varghese N."/>
            <person name="Submissions S."/>
        </authorList>
    </citation>
    <scope>NUCLEOTIDE SEQUENCE [LARGE SCALE GENOMIC DNA]</scope>
    <source>
        <strain evidence="4">DSM 173</strain>
    </source>
</reference>
<dbReference type="Proteomes" id="UP000198672">
    <property type="component" value="Unassembled WGS sequence"/>
</dbReference>
<proteinExistence type="predicted"/>
<gene>
    <name evidence="3" type="ORF">SAMN05421644_13123</name>
</gene>
<sequence length="671" mass="74697">MRQYQPRETAPERKQLFWTTLLVAAACAPLVRYLDAPITAFLVLIIAIRLAALRWPVVRPNRWLRALLAFAGLVNCLAAYHTVSGQDGGAALLVTMIVLKLLELDTKRDLRLVLILLGFLSVVQFLFDDSFALTLYLGVIALALVTLLAELNGGLDAAGLRPALRISVRLALQAIPLTLVLFILFPRLTAPLWSLGFDNTQGMMGMSDTMEPGNISELVVNGDLAFRVRFLGQQPPAAQQRYWRGLVLWQMDGRRWTLGTPPASATTVAPLIEAADPIEYEIVMEPSNQRWLFALDRPLNAPDAATLTADHQLLANQPITELKRYRVQSALRYRTAEPTAAERALALAVPDNITPRMRALVAEWRSAEPADDWALVERALAHFNQQDFYYTLLPPKLGANPADEFLFETRSGFCEHYASSFALLMRVAGIPARIVLGYLGGEVNQFGDYTIVYQSDAHAWVEVWIAERGWVRVDPTAAVDPSRIDNQAATELLGAGASVRFDLGETAALASWLRDLRLMSDTLEATWQNWVLDFSAQDQRQLMEQLGLGAWQEYGLAALMVVAVSVTLGAIMLVLLRERREHDPLERLYARLCQRLARIGLPRLPHEGPHDYAQRIAAARPDLAAEVGAWFRLYIPARYGQRHAATTVALLAKRLRAFSFQPSASSHQLNS</sequence>
<organism evidence="3 4">
    <name type="scientific">Allochromatium warmingii</name>
    <name type="common">Chromatium warmingii</name>
    <dbReference type="NCBI Taxonomy" id="61595"/>
    <lineage>
        <taxon>Bacteria</taxon>
        <taxon>Pseudomonadati</taxon>
        <taxon>Pseudomonadota</taxon>
        <taxon>Gammaproteobacteria</taxon>
        <taxon>Chromatiales</taxon>
        <taxon>Chromatiaceae</taxon>
        <taxon>Allochromatium</taxon>
    </lineage>
</organism>
<keyword evidence="1" id="KW-0472">Membrane</keyword>
<evidence type="ECO:0000256" key="1">
    <source>
        <dbReference type="SAM" id="Phobius"/>
    </source>
</evidence>
<evidence type="ECO:0000313" key="3">
    <source>
        <dbReference type="EMBL" id="SDY12265.1"/>
    </source>
</evidence>
<accession>A0A1H3HAN3</accession>
<feature type="transmembrane region" description="Helical" evidence="1">
    <location>
        <begin position="163"/>
        <end position="185"/>
    </location>
</feature>
<dbReference type="OrthoDB" id="9804872at2"/>
<dbReference type="Pfam" id="PF01841">
    <property type="entry name" value="Transglut_core"/>
    <property type="match status" value="1"/>
</dbReference>
<dbReference type="EMBL" id="FNOW01000031">
    <property type="protein sequence ID" value="SDY12265.1"/>
    <property type="molecule type" value="Genomic_DNA"/>
</dbReference>
<dbReference type="PROSITE" id="PS51257">
    <property type="entry name" value="PROKAR_LIPOPROTEIN"/>
    <property type="match status" value="1"/>
</dbReference>
<dbReference type="InterPro" id="IPR025403">
    <property type="entry name" value="TgpA-like_C"/>
</dbReference>
<evidence type="ECO:0000259" key="2">
    <source>
        <dbReference type="SMART" id="SM00460"/>
    </source>
</evidence>
<keyword evidence="1" id="KW-1133">Transmembrane helix</keyword>
<dbReference type="PANTHER" id="PTHR42736:SF1">
    <property type="entry name" value="PROTEIN-GLUTAMINE GAMMA-GLUTAMYLTRANSFERASE"/>
    <property type="match status" value="1"/>
</dbReference>
<feature type="transmembrane region" description="Helical" evidence="1">
    <location>
        <begin position="110"/>
        <end position="127"/>
    </location>
</feature>
<evidence type="ECO:0000313" key="4">
    <source>
        <dbReference type="Proteomes" id="UP000198672"/>
    </source>
</evidence>
<feature type="transmembrane region" description="Helical" evidence="1">
    <location>
        <begin position="554"/>
        <end position="576"/>
    </location>
</feature>
<name>A0A1H3HAN3_ALLWA</name>
<dbReference type="Gene3D" id="3.10.620.30">
    <property type="match status" value="1"/>
</dbReference>
<dbReference type="AlphaFoldDB" id="A0A1H3HAN3"/>
<dbReference type="PANTHER" id="PTHR42736">
    <property type="entry name" value="PROTEIN-GLUTAMINE GAMMA-GLUTAMYLTRANSFERASE"/>
    <property type="match status" value="1"/>
</dbReference>
<dbReference type="InterPro" id="IPR002931">
    <property type="entry name" value="Transglutaminase-like"/>
</dbReference>
<dbReference type="InterPro" id="IPR038765">
    <property type="entry name" value="Papain-like_cys_pep_sf"/>
</dbReference>
<dbReference type="Pfam" id="PF13559">
    <property type="entry name" value="DUF4129"/>
    <property type="match status" value="1"/>
</dbReference>
<dbReference type="SUPFAM" id="SSF54001">
    <property type="entry name" value="Cysteine proteinases"/>
    <property type="match status" value="1"/>
</dbReference>
<dbReference type="SMART" id="SM00460">
    <property type="entry name" value="TGc"/>
    <property type="match status" value="1"/>
</dbReference>
<keyword evidence="4" id="KW-1185">Reference proteome</keyword>
<dbReference type="RefSeq" id="WP_091334330.1">
    <property type="nucleotide sequence ID" value="NZ_FNOW01000031.1"/>
</dbReference>
<feature type="domain" description="Transglutaminase-like" evidence="2">
    <location>
        <begin position="406"/>
        <end position="477"/>
    </location>
</feature>
<dbReference type="InterPro" id="IPR021878">
    <property type="entry name" value="TgpA_N"/>
</dbReference>
<dbReference type="InterPro" id="IPR052901">
    <property type="entry name" value="Bact_TGase-like"/>
</dbReference>